<dbReference type="EMBL" id="BAAAOP010000005">
    <property type="protein sequence ID" value="GAA2187552.1"/>
    <property type="molecule type" value="Genomic_DNA"/>
</dbReference>
<dbReference type="RefSeq" id="WP_346057789.1">
    <property type="nucleotide sequence ID" value="NZ_BAAAOP010000005.1"/>
</dbReference>
<sequence length="365" mass="38202">MTDASRDTDRAAANASGVPPRVLADIAARRWDLHSDIAANPNAYPELIQWMRTVNPASAAPPAPARRSSAGWWFAGCGCLAVAALAIGGVVTFLGLGAALAPSGAQSDRAPVPSAAPNSQPAPATPTDPAVAEQITRFTSDRSKITELAAQLEGNPVAPLVADLRTFRLDATRADDPTIGIFEARPIAERAAALRASLEQSIASAESRRANASGSLTESIVDAAGNGFIDVQWDAATACDVSSTPGKENIGCVRSADPLTVHLLPETEAGSAWMNEMLVTHELSHVYQRADDAGADDYSGAYNDLLAQGLFQGSVEAMSDCFALTYYDRWSLSNGSESQGTGYVCDASERQAIRDWAAGLNVAMP</sequence>
<keyword evidence="2" id="KW-0812">Transmembrane</keyword>
<name>A0ABN3B662_9MICO</name>
<dbReference type="InterPro" id="IPR007430">
    <property type="entry name" value="VirB8"/>
</dbReference>
<evidence type="ECO:0000256" key="1">
    <source>
        <dbReference type="SAM" id="MobiDB-lite"/>
    </source>
</evidence>
<protein>
    <recommendedName>
        <fullName evidence="7">Lysine-specific metallo-endopeptidase domain-containing protein</fullName>
    </recommendedName>
</protein>
<accession>A0ABN3B662</accession>
<comment type="caution">
    <text evidence="5">The sequence shown here is derived from an EMBL/GenBank/DDBJ whole genome shotgun (WGS) entry which is preliminary data.</text>
</comment>
<evidence type="ECO:0000256" key="2">
    <source>
        <dbReference type="SAM" id="Phobius"/>
    </source>
</evidence>
<feature type="domain" description="Bacterial virulence protein VirB8" evidence="3">
    <location>
        <begin position="65"/>
        <end position="148"/>
    </location>
</feature>
<evidence type="ECO:0000259" key="3">
    <source>
        <dbReference type="Pfam" id="PF04335"/>
    </source>
</evidence>
<evidence type="ECO:0008006" key="7">
    <source>
        <dbReference type="Google" id="ProtNLM"/>
    </source>
</evidence>
<keyword evidence="2" id="KW-0472">Membrane</keyword>
<dbReference type="Pfam" id="PF04335">
    <property type="entry name" value="VirB8"/>
    <property type="match status" value="1"/>
</dbReference>
<evidence type="ECO:0000259" key="4">
    <source>
        <dbReference type="Pfam" id="PF25591"/>
    </source>
</evidence>
<reference evidence="5 6" key="1">
    <citation type="journal article" date="2019" name="Int. J. Syst. Evol. Microbiol.">
        <title>The Global Catalogue of Microorganisms (GCM) 10K type strain sequencing project: providing services to taxonomists for standard genome sequencing and annotation.</title>
        <authorList>
            <consortium name="The Broad Institute Genomics Platform"/>
            <consortium name="The Broad Institute Genome Sequencing Center for Infectious Disease"/>
            <person name="Wu L."/>
            <person name="Ma J."/>
        </authorList>
    </citation>
    <scope>NUCLEOTIDE SEQUENCE [LARGE SCALE GENOMIC DNA]</scope>
    <source>
        <strain evidence="5 6">JCM 14919</strain>
    </source>
</reference>
<proteinExistence type="predicted"/>
<keyword evidence="2" id="KW-1133">Transmembrane helix</keyword>
<feature type="domain" description="Leucine rich repeat variant" evidence="4">
    <location>
        <begin position="9"/>
        <end position="63"/>
    </location>
</feature>
<dbReference type="InterPro" id="IPR057893">
    <property type="entry name" value="LRV_2"/>
</dbReference>
<evidence type="ECO:0000313" key="6">
    <source>
        <dbReference type="Proteomes" id="UP001501084"/>
    </source>
</evidence>
<evidence type="ECO:0000313" key="5">
    <source>
        <dbReference type="EMBL" id="GAA2187552.1"/>
    </source>
</evidence>
<dbReference type="Proteomes" id="UP001501084">
    <property type="component" value="Unassembled WGS sequence"/>
</dbReference>
<gene>
    <name evidence="5" type="ORF">GCM10009786_13000</name>
</gene>
<feature type="transmembrane region" description="Helical" evidence="2">
    <location>
        <begin position="72"/>
        <end position="101"/>
    </location>
</feature>
<organism evidence="5 6">
    <name type="scientific">Leucobacter alluvii</name>
    <dbReference type="NCBI Taxonomy" id="340321"/>
    <lineage>
        <taxon>Bacteria</taxon>
        <taxon>Bacillati</taxon>
        <taxon>Actinomycetota</taxon>
        <taxon>Actinomycetes</taxon>
        <taxon>Micrococcales</taxon>
        <taxon>Microbacteriaceae</taxon>
        <taxon>Leucobacter</taxon>
    </lineage>
</organism>
<keyword evidence="6" id="KW-1185">Reference proteome</keyword>
<dbReference type="Pfam" id="PF25591">
    <property type="entry name" value="LRV_2"/>
    <property type="match status" value="1"/>
</dbReference>
<feature type="region of interest" description="Disordered" evidence="1">
    <location>
        <begin position="105"/>
        <end position="130"/>
    </location>
</feature>